<keyword evidence="3" id="KW-1003">Cell membrane</keyword>
<feature type="transmembrane region" description="Helical" evidence="7">
    <location>
        <begin position="400"/>
        <end position="420"/>
    </location>
</feature>
<evidence type="ECO:0000256" key="4">
    <source>
        <dbReference type="ARBA" id="ARBA00022692"/>
    </source>
</evidence>
<dbReference type="InterPro" id="IPR002528">
    <property type="entry name" value="MATE_fam"/>
</dbReference>
<dbReference type="InterPro" id="IPR052031">
    <property type="entry name" value="Membrane_Transporter-Flippase"/>
</dbReference>
<dbReference type="InterPro" id="IPR048279">
    <property type="entry name" value="MdtK-like"/>
</dbReference>
<evidence type="ECO:0000256" key="2">
    <source>
        <dbReference type="ARBA" id="ARBA00022448"/>
    </source>
</evidence>
<proteinExistence type="predicted"/>
<feature type="transmembrane region" description="Helical" evidence="7">
    <location>
        <begin position="272"/>
        <end position="291"/>
    </location>
</feature>
<accession>A0A420ENA5</accession>
<organism evidence="8 9">
    <name type="scientific">Alginatibacterium sediminis</name>
    <dbReference type="NCBI Taxonomy" id="2164068"/>
    <lineage>
        <taxon>Bacteria</taxon>
        <taxon>Pseudomonadati</taxon>
        <taxon>Pseudomonadota</taxon>
        <taxon>Gammaproteobacteria</taxon>
        <taxon>Alteromonadales</taxon>
        <taxon>Alteromonadaceae</taxon>
        <taxon>Alginatibacterium</taxon>
    </lineage>
</organism>
<feature type="transmembrane region" description="Helical" evidence="7">
    <location>
        <begin position="205"/>
        <end position="229"/>
    </location>
</feature>
<feature type="transmembrane region" description="Helical" evidence="7">
    <location>
        <begin position="147"/>
        <end position="167"/>
    </location>
</feature>
<evidence type="ECO:0000313" key="9">
    <source>
        <dbReference type="Proteomes" id="UP000286482"/>
    </source>
</evidence>
<dbReference type="GO" id="GO:0015297">
    <property type="term" value="F:antiporter activity"/>
    <property type="evidence" value="ECO:0007669"/>
    <property type="project" value="InterPro"/>
</dbReference>
<reference evidence="8 9" key="1">
    <citation type="submission" date="2018-09" db="EMBL/GenBank/DDBJ databases">
        <authorList>
            <person name="Wang Z."/>
        </authorList>
    </citation>
    <scope>NUCLEOTIDE SEQUENCE [LARGE SCALE GENOMIC DNA]</scope>
    <source>
        <strain evidence="8 9">ALS 81</strain>
    </source>
</reference>
<feature type="transmembrane region" description="Helical" evidence="7">
    <location>
        <begin position="334"/>
        <end position="355"/>
    </location>
</feature>
<evidence type="ECO:0000256" key="1">
    <source>
        <dbReference type="ARBA" id="ARBA00004429"/>
    </source>
</evidence>
<keyword evidence="2" id="KW-0813">Transport</keyword>
<dbReference type="PIRSF" id="PIRSF006603">
    <property type="entry name" value="DinF"/>
    <property type="match status" value="1"/>
</dbReference>
<keyword evidence="5 7" id="KW-1133">Transmembrane helix</keyword>
<dbReference type="Proteomes" id="UP000286482">
    <property type="component" value="Unassembled WGS sequence"/>
</dbReference>
<feature type="transmembrane region" description="Helical" evidence="7">
    <location>
        <begin position="426"/>
        <end position="453"/>
    </location>
</feature>
<dbReference type="Pfam" id="PF01554">
    <property type="entry name" value="MatE"/>
    <property type="match status" value="2"/>
</dbReference>
<evidence type="ECO:0000256" key="3">
    <source>
        <dbReference type="ARBA" id="ARBA00022475"/>
    </source>
</evidence>
<protein>
    <submittedName>
        <fullName evidence="8">MATE family efflux transporter</fullName>
    </submittedName>
</protein>
<sequence>MRKMLSYFAVKRTFVQAELLSAPLAPLIIRKTLPVMLGILSIIFFNLVDTLFIAMLGTEALAGISFTFPVTFALTSIAMGLSTAVVVVVGQALGASDPKFAARFTRNSLYLALLVMVLISSLGFANIQRLFFSMGAELKVLPFIESYMRIFYLSIPLLVMLMVASAALRASGDTKTPSIIMLTSGILNGLLDPLFIFGLGPFPQWGVAGAAIASALSWSICLIACLFILKRRTLLVKSSTFLSKSTLSDWRKLLTFAIPACLSQLMAPLANFIILTLLASLGTHAIAAYGLASRIEALLLIGVMSISSVVAMLIGQNVGAGNIKRAQMVMSTSVTIACLWQLSLALIMFILGPWIASGISSDPQVIWLSGYYLKYVPFCYALVGVALILAQTLNALQKPIWGMLVNAVRLFALLVPAVYLSVQTQFIQLVFLSMSSAHLLAGIAALIAMLSLYKQQSWWQRIR</sequence>
<feature type="transmembrane region" description="Helical" evidence="7">
    <location>
        <begin position="68"/>
        <end position="89"/>
    </location>
</feature>
<feature type="transmembrane region" description="Helical" evidence="7">
    <location>
        <begin position="375"/>
        <end position="393"/>
    </location>
</feature>
<evidence type="ECO:0000256" key="6">
    <source>
        <dbReference type="ARBA" id="ARBA00023136"/>
    </source>
</evidence>
<evidence type="ECO:0000313" key="8">
    <source>
        <dbReference type="EMBL" id="RKF22215.1"/>
    </source>
</evidence>
<keyword evidence="9" id="KW-1185">Reference proteome</keyword>
<evidence type="ECO:0000256" key="7">
    <source>
        <dbReference type="SAM" id="Phobius"/>
    </source>
</evidence>
<dbReference type="GO" id="GO:0042910">
    <property type="term" value="F:xenobiotic transmembrane transporter activity"/>
    <property type="evidence" value="ECO:0007669"/>
    <property type="project" value="InterPro"/>
</dbReference>
<keyword evidence="6 7" id="KW-0472">Membrane</keyword>
<dbReference type="AlphaFoldDB" id="A0A420ENA5"/>
<dbReference type="GO" id="GO:0005886">
    <property type="term" value="C:plasma membrane"/>
    <property type="evidence" value="ECO:0007669"/>
    <property type="project" value="UniProtKB-SubCell"/>
</dbReference>
<gene>
    <name evidence="8" type="ORF">DBZ36_00795</name>
</gene>
<comment type="subcellular location">
    <subcellularLocation>
        <location evidence="1">Cell inner membrane</location>
        <topology evidence="1">Multi-pass membrane protein</topology>
    </subcellularLocation>
</comment>
<name>A0A420ENA5_9ALTE</name>
<dbReference type="NCBIfam" id="TIGR00797">
    <property type="entry name" value="matE"/>
    <property type="match status" value="1"/>
</dbReference>
<dbReference type="EMBL" id="RAQO01000001">
    <property type="protein sequence ID" value="RKF22215.1"/>
    <property type="molecule type" value="Genomic_DNA"/>
</dbReference>
<comment type="caution">
    <text evidence="8">The sequence shown here is derived from an EMBL/GenBank/DDBJ whole genome shotgun (WGS) entry which is preliminary data.</text>
</comment>
<dbReference type="PANTHER" id="PTHR43549">
    <property type="entry name" value="MULTIDRUG RESISTANCE PROTEIN YPNP-RELATED"/>
    <property type="match status" value="1"/>
</dbReference>
<keyword evidence="4 7" id="KW-0812">Transmembrane</keyword>
<feature type="transmembrane region" description="Helical" evidence="7">
    <location>
        <begin position="35"/>
        <end position="56"/>
    </location>
</feature>
<dbReference type="PANTHER" id="PTHR43549:SF3">
    <property type="entry name" value="MULTIDRUG RESISTANCE PROTEIN YPNP-RELATED"/>
    <property type="match status" value="1"/>
</dbReference>
<feature type="transmembrane region" description="Helical" evidence="7">
    <location>
        <begin position="109"/>
        <end position="127"/>
    </location>
</feature>
<feature type="transmembrane region" description="Helical" evidence="7">
    <location>
        <begin position="297"/>
        <end position="314"/>
    </location>
</feature>
<feature type="transmembrane region" description="Helical" evidence="7">
    <location>
        <begin position="179"/>
        <end position="199"/>
    </location>
</feature>
<evidence type="ECO:0000256" key="5">
    <source>
        <dbReference type="ARBA" id="ARBA00022989"/>
    </source>
</evidence>